<sequence length="347" mass="35843">MNFATFPIGANFALFAGAACLVWLAGTRVTVLADQIARGTGFSHAIVGLVLLGGITSLPEIAVGVFAAFGGAPALAVNNLLGGVAMQKAILAAVDGFTGKQALTVVAASPDLLLQSACGIFLLILVAIAIVAGDYPFAGAGVWSWSLLLGYCFSIWTIAGAAKRPAWIPHGWTADEPPAAPAAAEPGTRPDPLPRLLAKTGAAAAVIFVAGFVLSNTADALAAQTGIGQKFVGAVLLALATSLPELSTVITAMRVRQYEMAIADILGTGMFNVALILLIDVLYRGPPVLNQAADFSLFAALLCILLTTIYLIGLVERKNRTVMHFGIDSIAILASYLGGLLLLYQLR</sequence>
<feature type="transmembrane region" description="Helical" evidence="5">
    <location>
        <begin position="295"/>
        <end position="313"/>
    </location>
</feature>
<dbReference type="GO" id="GO:0055085">
    <property type="term" value="P:transmembrane transport"/>
    <property type="evidence" value="ECO:0007669"/>
    <property type="project" value="InterPro"/>
</dbReference>
<dbReference type="GO" id="GO:0016020">
    <property type="term" value="C:membrane"/>
    <property type="evidence" value="ECO:0007669"/>
    <property type="project" value="UniProtKB-SubCell"/>
</dbReference>
<keyword evidence="2 5" id="KW-0812">Transmembrane</keyword>
<accession>A0A2U2HFX0</accession>
<dbReference type="RefSeq" id="WP_106759311.1">
    <property type="nucleotide sequence ID" value="NZ_PXWF02000279.1"/>
</dbReference>
<comment type="caution">
    <text evidence="7">The sequence shown here is derived from an EMBL/GenBank/DDBJ whole genome shotgun (WGS) entry which is preliminary data.</text>
</comment>
<feature type="transmembrane region" description="Helical" evidence="5">
    <location>
        <begin position="112"/>
        <end position="131"/>
    </location>
</feature>
<dbReference type="InterPro" id="IPR004837">
    <property type="entry name" value="NaCa_Exmemb"/>
</dbReference>
<reference evidence="7 8" key="1">
    <citation type="submission" date="2018-04" db="EMBL/GenBank/DDBJ databases">
        <title>Massilia violaceinigra sp. nov., a novel purple-pigmented bacterium isolated from Tianshan glacier, Xinjiang, China.</title>
        <authorList>
            <person name="Wang H."/>
        </authorList>
    </citation>
    <scope>NUCLEOTIDE SEQUENCE [LARGE SCALE GENOMIC DNA]</scope>
    <source>
        <strain evidence="7 8">B448-2</strain>
    </source>
</reference>
<evidence type="ECO:0000256" key="4">
    <source>
        <dbReference type="ARBA" id="ARBA00023136"/>
    </source>
</evidence>
<gene>
    <name evidence="7" type="ORF">C7C56_020915</name>
</gene>
<keyword evidence="4 5" id="KW-0472">Membrane</keyword>
<dbReference type="OrthoDB" id="9794225at2"/>
<evidence type="ECO:0000259" key="6">
    <source>
        <dbReference type="Pfam" id="PF01699"/>
    </source>
</evidence>
<feature type="transmembrane region" description="Helical" evidence="5">
    <location>
        <begin position="325"/>
        <end position="346"/>
    </location>
</feature>
<feature type="transmembrane region" description="Helical" evidence="5">
    <location>
        <begin position="265"/>
        <end position="283"/>
    </location>
</feature>
<name>A0A2U2HFX0_9BURK</name>
<evidence type="ECO:0000256" key="5">
    <source>
        <dbReference type="SAM" id="Phobius"/>
    </source>
</evidence>
<evidence type="ECO:0000313" key="7">
    <source>
        <dbReference type="EMBL" id="PWF43620.1"/>
    </source>
</evidence>
<feature type="transmembrane region" description="Helical" evidence="5">
    <location>
        <begin position="6"/>
        <end position="24"/>
    </location>
</feature>
<organism evidence="7 8">
    <name type="scientific">Massilia glaciei</name>
    <dbReference type="NCBI Taxonomy" id="1524097"/>
    <lineage>
        <taxon>Bacteria</taxon>
        <taxon>Pseudomonadati</taxon>
        <taxon>Pseudomonadota</taxon>
        <taxon>Betaproteobacteria</taxon>
        <taxon>Burkholderiales</taxon>
        <taxon>Oxalobacteraceae</taxon>
        <taxon>Telluria group</taxon>
        <taxon>Massilia</taxon>
    </lineage>
</organism>
<keyword evidence="8" id="KW-1185">Reference proteome</keyword>
<feature type="domain" description="Sodium/calcium exchanger membrane region" evidence="6">
    <location>
        <begin position="12"/>
        <end position="154"/>
    </location>
</feature>
<dbReference type="Gene3D" id="1.20.1420.30">
    <property type="entry name" value="NCX, central ion-binding region"/>
    <property type="match status" value="2"/>
</dbReference>
<evidence type="ECO:0000256" key="1">
    <source>
        <dbReference type="ARBA" id="ARBA00004141"/>
    </source>
</evidence>
<proteinExistence type="predicted"/>
<feature type="transmembrane region" description="Helical" evidence="5">
    <location>
        <begin position="196"/>
        <end position="214"/>
    </location>
</feature>
<evidence type="ECO:0000256" key="3">
    <source>
        <dbReference type="ARBA" id="ARBA00022989"/>
    </source>
</evidence>
<dbReference type="AlphaFoldDB" id="A0A2U2HFX0"/>
<evidence type="ECO:0000313" key="8">
    <source>
        <dbReference type="Proteomes" id="UP000241421"/>
    </source>
</evidence>
<comment type="subcellular location">
    <subcellularLocation>
        <location evidence="1">Membrane</location>
        <topology evidence="1">Multi-pass membrane protein</topology>
    </subcellularLocation>
</comment>
<protein>
    <submittedName>
        <fullName evidence="7">Sodium:calcium antiporter</fullName>
    </submittedName>
</protein>
<dbReference type="EMBL" id="PXWF02000279">
    <property type="protein sequence ID" value="PWF43620.1"/>
    <property type="molecule type" value="Genomic_DNA"/>
</dbReference>
<dbReference type="InterPro" id="IPR044880">
    <property type="entry name" value="NCX_ion-bd_dom_sf"/>
</dbReference>
<feature type="transmembrane region" description="Helical" evidence="5">
    <location>
        <begin position="143"/>
        <end position="162"/>
    </location>
</feature>
<feature type="domain" description="Sodium/calcium exchanger membrane region" evidence="6">
    <location>
        <begin position="203"/>
        <end position="342"/>
    </location>
</feature>
<keyword evidence="3 5" id="KW-1133">Transmembrane helix</keyword>
<dbReference type="Pfam" id="PF01699">
    <property type="entry name" value="Na_Ca_ex"/>
    <property type="match status" value="2"/>
</dbReference>
<dbReference type="Proteomes" id="UP000241421">
    <property type="component" value="Unassembled WGS sequence"/>
</dbReference>
<evidence type="ECO:0000256" key="2">
    <source>
        <dbReference type="ARBA" id="ARBA00022692"/>
    </source>
</evidence>